<dbReference type="AlphaFoldDB" id="A0AAD4PSL8"/>
<accession>A0AAD4PSL8</accession>
<gene>
    <name evidence="1" type="ORF">BGW36DRAFT_388649</name>
</gene>
<dbReference type="PANTHER" id="PTHR38797:SF4">
    <property type="entry name" value="NUCLEAR PORE COMPLEX PROTEIN NUP85"/>
    <property type="match status" value="1"/>
</dbReference>
<proteinExistence type="predicted"/>
<name>A0AAD4PSL8_9EURO</name>
<keyword evidence="2" id="KW-1185">Reference proteome</keyword>
<protein>
    <submittedName>
        <fullName evidence="1">Uncharacterized protein</fullName>
    </submittedName>
</protein>
<dbReference type="EMBL" id="JAJTJA010000012">
    <property type="protein sequence ID" value="KAH8691611.1"/>
    <property type="molecule type" value="Genomic_DNA"/>
</dbReference>
<organism evidence="1 2">
    <name type="scientific">Talaromyces proteolyticus</name>
    <dbReference type="NCBI Taxonomy" id="1131652"/>
    <lineage>
        <taxon>Eukaryota</taxon>
        <taxon>Fungi</taxon>
        <taxon>Dikarya</taxon>
        <taxon>Ascomycota</taxon>
        <taxon>Pezizomycotina</taxon>
        <taxon>Eurotiomycetes</taxon>
        <taxon>Eurotiomycetidae</taxon>
        <taxon>Eurotiales</taxon>
        <taxon>Trichocomaceae</taxon>
        <taxon>Talaromyces</taxon>
        <taxon>Talaromyces sect. Bacilispori</taxon>
    </lineage>
</organism>
<sequence>MANTSLRLSLEDDDPTSSQQKIFDILNEVLQPDSITSLEDAAKRLDNLHPDRRPTESEQEDPSNFIYVFFQPFHTVAKQIPNTHPSQDKLAALVNTIQNLPSRPIHVNGWGDFELWSSLPLFGETFSDAYDSDRSKSFDPEVKTQRNLNFQSYGARLMGNGTIPNDRYCIWALADALEGRYDNGKGRNRQILTSPAADPEVDSRIAVATEWILHAGHVFYRSGPTVGGDYHGPLVKGPGKVAFSSQRWQLWKDRLVEFANCDELNADTRKKAQVAALKMEEIEKASCEQA</sequence>
<dbReference type="GeneID" id="70247538"/>
<dbReference type="PANTHER" id="PTHR38797">
    <property type="entry name" value="NUCLEAR PORE COMPLEX PROTEIN NUP85-RELATED"/>
    <property type="match status" value="1"/>
</dbReference>
<evidence type="ECO:0000313" key="1">
    <source>
        <dbReference type="EMBL" id="KAH8691611.1"/>
    </source>
</evidence>
<dbReference type="RefSeq" id="XP_046067703.1">
    <property type="nucleotide sequence ID" value="XM_046217251.1"/>
</dbReference>
<dbReference type="InterPro" id="IPR022085">
    <property type="entry name" value="OpdG"/>
</dbReference>
<evidence type="ECO:0000313" key="2">
    <source>
        <dbReference type="Proteomes" id="UP001201262"/>
    </source>
</evidence>
<dbReference type="InterPro" id="IPR053204">
    <property type="entry name" value="Oxopyrrolidines_Biosynth-assoc"/>
</dbReference>
<comment type="caution">
    <text evidence="1">The sequence shown here is derived from an EMBL/GenBank/DDBJ whole genome shotgun (WGS) entry which is preliminary data.</text>
</comment>
<dbReference type="Proteomes" id="UP001201262">
    <property type="component" value="Unassembled WGS sequence"/>
</dbReference>
<reference evidence="1" key="1">
    <citation type="submission" date="2021-12" db="EMBL/GenBank/DDBJ databases">
        <title>Convergent genome expansion in fungi linked to evolution of root-endophyte symbiosis.</title>
        <authorList>
            <consortium name="DOE Joint Genome Institute"/>
            <person name="Ke Y.-H."/>
            <person name="Bonito G."/>
            <person name="Liao H.-L."/>
            <person name="Looney B."/>
            <person name="Rojas-Flechas A."/>
            <person name="Nash J."/>
            <person name="Hameed K."/>
            <person name="Schadt C."/>
            <person name="Martin F."/>
            <person name="Crous P.W."/>
            <person name="Miettinen O."/>
            <person name="Magnuson J.K."/>
            <person name="Labbe J."/>
            <person name="Jacobson D."/>
            <person name="Doktycz M.J."/>
            <person name="Veneault-Fourrey C."/>
            <person name="Kuo A."/>
            <person name="Mondo S."/>
            <person name="Calhoun S."/>
            <person name="Riley R."/>
            <person name="Ohm R."/>
            <person name="LaButti K."/>
            <person name="Andreopoulos B."/>
            <person name="Pangilinan J."/>
            <person name="Nolan M."/>
            <person name="Tritt A."/>
            <person name="Clum A."/>
            <person name="Lipzen A."/>
            <person name="Daum C."/>
            <person name="Barry K."/>
            <person name="Grigoriev I.V."/>
            <person name="Vilgalys R."/>
        </authorList>
    </citation>
    <scope>NUCLEOTIDE SEQUENCE</scope>
    <source>
        <strain evidence="1">PMI_201</strain>
    </source>
</reference>
<dbReference type="Pfam" id="PF12311">
    <property type="entry name" value="DUF3632"/>
    <property type="match status" value="1"/>
</dbReference>